<gene>
    <name evidence="2" type="ORF">COCCADRAFT_30155</name>
</gene>
<dbReference type="GeneID" id="19146700"/>
<accession>W6XTF6</accession>
<dbReference type="HOGENOM" id="CLU_1524886_0_0_1"/>
<dbReference type="RefSeq" id="XP_007717066.1">
    <property type="nucleotide sequence ID" value="XM_007718876.1"/>
</dbReference>
<dbReference type="KEGG" id="bze:COCCADRAFT_30155"/>
<dbReference type="AlphaFoldDB" id="W6XTF6"/>
<feature type="compositionally biased region" description="Polar residues" evidence="1">
    <location>
        <begin position="1"/>
        <end position="14"/>
    </location>
</feature>
<sequence>MRQPYSRKTWSRSPLQRPARCAGQRSKSAAAHGAQTPHTSDLTVNGGVGENVSIRADLSPLALYVEKLRARLHNPSPSESTQPSAVSTFQREQVLPAGFYWRTSRSIWARARAEWSFAAAAELDQDVGQCEPVPVLNAYIRLGKQGVGFVACSVQRKVLAALLVVIVLLSIRPETE</sequence>
<proteinExistence type="predicted"/>
<evidence type="ECO:0000313" key="3">
    <source>
        <dbReference type="Proteomes" id="UP000053841"/>
    </source>
</evidence>
<dbReference type="EMBL" id="KI964798">
    <property type="protein sequence ID" value="EUC28635.1"/>
    <property type="molecule type" value="Genomic_DNA"/>
</dbReference>
<evidence type="ECO:0000313" key="2">
    <source>
        <dbReference type="EMBL" id="EUC28635.1"/>
    </source>
</evidence>
<name>W6XTF6_COCC2</name>
<reference evidence="2 3" key="1">
    <citation type="journal article" date="2013" name="PLoS Genet.">
        <title>Comparative genome structure, secondary metabolite, and effector coding capacity across Cochliobolus pathogens.</title>
        <authorList>
            <person name="Condon B.J."/>
            <person name="Leng Y."/>
            <person name="Wu D."/>
            <person name="Bushley K.E."/>
            <person name="Ohm R.A."/>
            <person name="Otillar R."/>
            <person name="Martin J."/>
            <person name="Schackwitz W."/>
            <person name="Grimwood J."/>
            <person name="MohdZainudin N."/>
            <person name="Xue C."/>
            <person name="Wang R."/>
            <person name="Manning V.A."/>
            <person name="Dhillon B."/>
            <person name="Tu Z.J."/>
            <person name="Steffenson B.J."/>
            <person name="Salamov A."/>
            <person name="Sun H."/>
            <person name="Lowry S."/>
            <person name="LaButti K."/>
            <person name="Han J."/>
            <person name="Copeland A."/>
            <person name="Lindquist E."/>
            <person name="Barry K."/>
            <person name="Schmutz J."/>
            <person name="Baker S.E."/>
            <person name="Ciuffetti L.M."/>
            <person name="Grigoriev I.V."/>
            <person name="Zhong S."/>
            <person name="Turgeon B.G."/>
        </authorList>
    </citation>
    <scope>NUCLEOTIDE SEQUENCE [LARGE SCALE GENOMIC DNA]</scope>
    <source>
        <strain evidence="2 3">26-R-13</strain>
    </source>
</reference>
<dbReference type="Proteomes" id="UP000053841">
    <property type="component" value="Unassembled WGS sequence"/>
</dbReference>
<feature type="region of interest" description="Disordered" evidence="1">
    <location>
        <begin position="1"/>
        <end position="47"/>
    </location>
</feature>
<keyword evidence="3" id="KW-1185">Reference proteome</keyword>
<protein>
    <submittedName>
        <fullName evidence="2">Uncharacterized protein</fullName>
    </submittedName>
</protein>
<evidence type="ECO:0000256" key="1">
    <source>
        <dbReference type="SAM" id="MobiDB-lite"/>
    </source>
</evidence>
<organism evidence="2 3">
    <name type="scientific">Cochliobolus carbonum (strain 26-R-13)</name>
    <name type="common">Maize leaf spot fungus</name>
    <name type="synonym">Bipolaris zeicola</name>
    <dbReference type="NCBI Taxonomy" id="930089"/>
    <lineage>
        <taxon>Eukaryota</taxon>
        <taxon>Fungi</taxon>
        <taxon>Dikarya</taxon>
        <taxon>Ascomycota</taxon>
        <taxon>Pezizomycotina</taxon>
        <taxon>Dothideomycetes</taxon>
        <taxon>Pleosporomycetidae</taxon>
        <taxon>Pleosporales</taxon>
        <taxon>Pleosporineae</taxon>
        <taxon>Pleosporaceae</taxon>
        <taxon>Bipolaris</taxon>
    </lineage>
</organism>